<dbReference type="OrthoDB" id="2126698at2759"/>
<feature type="transmembrane region" description="Helical" evidence="2">
    <location>
        <begin position="310"/>
        <end position="331"/>
    </location>
</feature>
<evidence type="ECO:0000256" key="3">
    <source>
        <dbReference type="SAM" id="SignalP"/>
    </source>
</evidence>
<accession>A0A8T1VTW2</accession>
<dbReference type="EMBL" id="JAGDFM010000135">
    <property type="protein sequence ID" value="KAG7384882.1"/>
    <property type="molecule type" value="Genomic_DNA"/>
</dbReference>
<evidence type="ECO:0000256" key="1">
    <source>
        <dbReference type="ARBA" id="ARBA00010199"/>
    </source>
</evidence>
<proteinExistence type="inferred from homology"/>
<dbReference type="Proteomes" id="UP000694044">
    <property type="component" value="Unassembled WGS sequence"/>
</dbReference>
<keyword evidence="2" id="KW-0472">Membrane</keyword>
<evidence type="ECO:0000313" key="4">
    <source>
        <dbReference type="EMBL" id="KAG7384882.1"/>
    </source>
</evidence>
<feature type="chain" id="PRO_5035907910" description="Multidrug/Oligosaccharidyl-lipid/Polysaccharide (MOP) Flippase Superfamily" evidence="3">
    <location>
        <begin position="18"/>
        <end position="372"/>
    </location>
</feature>
<feature type="transmembrane region" description="Helical" evidence="2">
    <location>
        <begin position="34"/>
        <end position="55"/>
    </location>
</feature>
<feature type="signal peptide" evidence="3">
    <location>
        <begin position="1"/>
        <end position="17"/>
    </location>
</feature>
<gene>
    <name evidence="4" type="ORF">PHYPSEUDO_002103</name>
</gene>
<dbReference type="GO" id="GO:0016020">
    <property type="term" value="C:membrane"/>
    <property type="evidence" value="ECO:0007669"/>
    <property type="project" value="InterPro"/>
</dbReference>
<dbReference type="PANTHER" id="PTHR11206">
    <property type="entry name" value="MULTIDRUG RESISTANCE PROTEIN"/>
    <property type="match status" value="1"/>
</dbReference>
<reference evidence="4" key="1">
    <citation type="submission" date="2021-02" db="EMBL/GenBank/DDBJ databases">
        <authorList>
            <person name="Palmer J.M."/>
        </authorList>
    </citation>
    <scope>NUCLEOTIDE SEQUENCE</scope>
    <source>
        <strain evidence="4">SCRP734</strain>
    </source>
</reference>
<keyword evidence="3" id="KW-0732">Signal</keyword>
<dbReference type="AlphaFoldDB" id="A0A8T1VTW2"/>
<evidence type="ECO:0008006" key="6">
    <source>
        <dbReference type="Google" id="ProtNLM"/>
    </source>
</evidence>
<comment type="similarity">
    <text evidence="1">Belongs to the multi antimicrobial extrusion (MATE) (TC 2.A.66.1) family.</text>
</comment>
<feature type="transmembrane region" description="Helical" evidence="2">
    <location>
        <begin position="337"/>
        <end position="359"/>
    </location>
</feature>
<evidence type="ECO:0000256" key="2">
    <source>
        <dbReference type="SAM" id="Phobius"/>
    </source>
</evidence>
<feature type="transmembrane region" description="Helical" evidence="2">
    <location>
        <begin position="277"/>
        <end position="298"/>
    </location>
</feature>
<keyword evidence="2" id="KW-1133">Transmembrane helix</keyword>
<dbReference type="InterPro" id="IPR002528">
    <property type="entry name" value="MATE_fam"/>
</dbReference>
<feature type="transmembrane region" description="Helical" evidence="2">
    <location>
        <begin position="202"/>
        <end position="224"/>
    </location>
</feature>
<keyword evidence="5" id="KW-1185">Reference proteome</keyword>
<protein>
    <recommendedName>
        <fullName evidence="6">Multidrug/Oligosaccharidyl-lipid/Polysaccharide (MOP) Flippase Superfamily</fullName>
    </recommendedName>
</protein>
<name>A0A8T1VTW2_9STRA</name>
<sequence>MLLNITTLSVGLGVASALDTLCSQAYGAKRLEKIGVYFQTGVMVLAVLLVPMLLLNSFTEAILRGLGQEEEVARLAGRFSRWILSGVPFLFLYELTRKVLQSQNIMTPLVAIALVGNGVNLAAGYGLAYHTSVGFDGIAIGRSLGNFVLPLPYFVWRPHHLRQWWCQPWDFQAASRYIGLFLRLGVPGMLMLAHSVMVNVSVLIYTAYAGLSVAANIRVGNCLGTGMPNTAKMARAVALLVTLVLSSLFAVLLFVLSDQIPRLFLDEGDSADLATEVMAVWSPLTVMDGLNAVIQGVFRGAGMQKNANAVSYYLFGVPLWALLAFQCSLGVEGLWLGISFGNVLAVSAMTVILLCCWIWERLADDARARTNF</sequence>
<organism evidence="4 5">
    <name type="scientific">Phytophthora pseudosyringae</name>
    <dbReference type="NCBI Taxonomy" id="221518"/>
    <lineage>
        <taxon>Eukaryota</taxon>
        <taxon>Sar</taxon>
        <taxon>Stramenopiles</taxon>
        <taxon>Oomycota</taxon>
        <taxon>Peronosporomycetes</taxon>
        <taxon>Peronosporales</taxon>
        <taxon>Peronosporaceae</taxon>
        <taxon>Phytophthora</taxon>
    </lineage>
</organism>
<keyword evidence="2" id="KW-0812">Transmembrane</keyword>
<dbReference type="Pfam" id="PF01554">
    <property type="entry name" value="MatE"/>
    <property type="match status" value="2"/>
</dbReference>
<dbReference type="GO" id="GO:0015297">
    <property type="term" value="F:antiporter activity"/>
    <property type="evidence" value="ECO:0007669"/>
    <property type="project" value="InterPro"/>
</dbReference>
<dbReference type="GO" id="GO:0042910">
    <property type="term" value="F:xenobiotic transmembrane transporter activity"/>
    <property type="evidence" value="ECO:0007669"/>
    <property type="project" value="InterPro"/>
</dbReference>
<feature type="transmembrane region" description="Helical" evidence="2">
    <location>
        <begin position="236"/>
        <end position="257"/>
    </location>
</feature>
<feature type="transmembrane region" description="Helical" evidence="2">
    <location>
        <begin position="105"/>
        <end position="127"/>
    </location>
</feature>
<evidence type="ECO:0000313" key="5">
    <source>
        <dbReference type="Proteomes" id="UP000694044"/>
    </source>
</evidence>
<comment type="caution">
    <text evidence="4">The sequence shown here is derived from an EMBL/GenBank/DDBJ whole genome shotgun (WGS) entry which is preliminary data.</text>
</comment>